<evidence type="ECO:0000259" key="19">
    <source>
        <dbReference type="PROSITE" id="PS50109"/>
    </source>
</evidence>
<dbReference type="InterPro" id="IPR004358">
    <property type="entry name" value="Sig_transdc_His_kin-like_C"/>
</dbReference>
<keyword evidence="21" id="KW-1185">Reference proteome</keyword>
<dbReference type="PANTHER" id="PTHR24421:SF10">
    <property type="entry name" value="NITRATE_NITRITE SENSOR PROTEIN NARQ"/>
    <property type="match status" value="1"/>
</dbReference>
<keyword evidence="12 20" id="KW-0418">Kinase</keyword>
<evidence type="ECO:0000256" key="6">
    <source>
        <dbReference type="ARBA" id="ARBA00022485"/>
    </source>
</evidence>
<evidence type="ECO:0000256" key="7">
    <source>
        <dbReference type="ARBA" id="ARBA00022490"/>
    </source>
</evidence>
<keyword evidence="13" id="KW-0067">ATP-binding</keyword>
<dbReference type="RefSeq" id="WP_160547029.1">
    <property type="nucleotide sequence ID" value="NZ_JBHLUU010000122.1"/>
</dbReference>
<evidence type="ECO:0000256" key="16">
    <source>
        <dbReference type="ARBA" id="ARBA00023014"/>
    </source>
</evidence>
<protein>
    <recommendedName>
        <fullName evidence="5">Oxygen sensor histidine kinase NreB</fullName>
        <ecNumber evidence="4">2.7.13.3</ecNumber>
    </recommendedName>
    <alternativeName>
        <fullName evidence="18">Nitrogen regulation protein B</fullName>
    </alternativeName>
</protein>
<proteinExistence type="predicted"/>
<reference evidence="20 21" key="1">
    <citation type="submission" date="2024-09" db="EMBL/GenBank/DDBJ databases">
        <authorList>
            <person name="Sun Q."/>
            <person name="Mori K."/>
        </authorList>
    </citation>
    <scope>NUCLEOTIDE SEQUENCE [LARGE SCALE GENOMIC DNA]</scope>
    <source>
        <strain evidence="20 21">CGMCC 1.9126</strain>
    </source>
</reference>
<dbReference type="InterPro" id="IPR036890">
    <property type="entry name" value="HATPase_C_sf"/>
</dbReference>
<keyword evidence="15" id="KW-0902">Two-component regulatory system</keyword>
<dbReference type="GO" id="GO:0016301">
    <property type="term" value="F:kinase activity"/>
    <property type="evidence" value="ECO:0007669"/>
    <property type="project" value="UniProtKB-KW"/>
</dbReference>
<comment type="caution">
    <text evidence="20">The sequence shown here is derived from an EMBL/GenBank/DDBJ whole genome shotgun (WGS) entry which is preliminary data.</text>
</comment>
<dbReference type="InterPro" id="IPR050482">
    <property type="entry name" value="Sensor_HK_TwoCompSys"/>
</dbReference>
<dbReference type="SUPFAM" id="SSF55874">
    <property type="entry name" value="ATPase domain of HSP90 chaperone/DNA topoisomerase II/histidine kinase"/>
    <property type="match status" value="1"/>
</dbReference>
<comment type="function">
    <text evidence="17">Member of the two-component regulatory system NreB/NreC involved in the control of dissimilatory nitrate/nitrite reduction in response to oxygen. NreB functions as a direct oxygen sensor histidine kinase which is autophosphorylated, in the absence of oxygen, probably at the conserved histidine residue, and transfers its phosphate group probably to a conserved aspartate residue of NreC. NreB/NreC activates the expression of the nitrate (narGHJI) and nitrite (nir) reductase operons, as well as the putative nitrate transporter gene narT.</text>
</comment>
<gene>
    <name evidence="20" type="ORF">ACFFHF_20035</name>
</gene>
<dbReference type="PRINTS" id="PR00344">
    <property type="entry name" value="BCTRLSENSOR"/>
</dbReference>
<dbReference type="Pfam" id="PF07730">
    <property type="entry name" value="HisKA_3"/>
    <property type="match status" value="1"/>
</dbReference>
<name>A0ABV6KW30_9BACI</name>
<comment type="cofactor">
    <cofactor evidence="2">
        <name>[4Fe-4S] cluster</name>
        <dbReference type="ChEBI" id="CHEBI:49883"/>
    </cofactor>
</comment>
<dbReference type="InterPro" id="IPR011712">
    <property type="entry name" value="Sig_transdc_His_kin_sub3_dim/P"/>
</dbReference>
<evidence type="ECO:0000256" key="10">
    <source>
        <dbReference type="ARBA" id="ARBA00022723"/>
    </source>
</evidence>
<evidence type="ECO:0000256" key="5">
    <source>
        <dbReference type="ARBA" id="ARBA00017322"/>
    </source>
</evidence>
<evidence type="ECO:0000313" key="21">
    <source>
        <dbReference type="Proteomes" id="UP001589738"/>
    </source>
</evidence>
<organism evidence="20 21">
    <name type="scientific">Robertmurraya beringensis</name>
    <dbReference type="NCBI Taxonomy" id="641660"/>
    <lineage>
        <taxon>Bacteria</taxon>
        <taxon>Bacillati</taxon>
        <taxon>Bacillota</taxon>
        <taxon>Bacilli</taxon>
        <taxon>Bacillales</taxon>
        <taxon>Bacillaceae</taxon>
        <taxon>Robertmurraya</taxon>
    </lineage>
</organism>
<keyword evidence="6" id="KW-0004">4Fe-4S</keyword>
<keyword evidence="10" id="KW-0479">Metal-binding</keyword>
<sequence>MKNSPTKNQISSYIIQSQEEEIKRIALELHEGVGQTLYSMYTGLQFIEQTLNSSNLKSYVNEMSELLEKTIQEVRLLSVELHPPTLTTLGLVPAMKSYLRMFTSTYGILVDLDIEGEEPNLAEPHKISLFRVCQEALGNVAKYADTHFVQLDFSFGEEKLKMTIKDNGKGFNVENEMQRSSGLAAMQERINLIGGQCVITSEIGVGTTIDVLLPL</sequence>
<dbReference type="Pfam" id="PF02518">
    <property type="entry name" value="HATPase_c"/>
    <property type="match status" value="1"/>
</dbReference>
<evidence type="ECO:0000256" key="8">
    <source>
        <dbReference type="ARBA" id="ARBA00022553"/>
    </source>
</evidence>
<dbReference type="PANTHER" id="PTHR24421">
    <property type="entry name" value="NITRATE/NITRITE SENSOR PROTEIN NARX-RELATED"/>
    <property type="match status" value="1"/>
</dbReference>
<comment type="catalytic activity">
    <reaction evidence="1">
        <text>ATP + protein L-histidine = ADP + protein N-phospho-L-histidine.</text>
        <dbReference type="EC" id="2.7.13.3"/>
    </reaction>
</comment>
<evidence type="ECO:0000256" key="15">
    <source>
        <dbReference type="ARBA" id="ARBA00023012"/>
    </source>
</evidence>
<keyword evidence="9" id="KW-0808">Transferase</keyword>
<evidence type="ECO:0000256" key="9">
    <source>
        <dbReference type="ARBA" id="ARBA00022679"/>
    </source>
</evidence>
<keyword evidence="14" id="KW-0408">Iron</keyword>
<dbReference type="PROSITE" id="PS50109">
    <property type="entry name" value="HIS_KIN"/>
    <property type="match status" value="1"/>
</dbReference>
<evidence type="ECO:0000256" key="12">
    <source>
        <dbReference type="ARBA" id="ARBA00022777"/>
    </source>
</evidence>
<dbReference type="InterPro" id="IPR003594">
    <property type="entry name" value="HATPase_dom"/>
</dbReference>
<dbReference type="Gene3D" id="1.20.5.1930">
    <property type="match status" value="1"/>
</dbReference>
<keyword evidence="11" id="KW-0547">Nucleotide-binding</keyword>
<evidence type="ECO:0000256" key="3">
    <source>
        <dbReference type="ARBA" id="ARBA00004496"/>
    </source>
</evidence>
<dbReference type="EC" id="2.7.13.3" evidence="4"/>
<dbReference type="CDD" id="cd16917">
    <property type="entry name" value="HATPase_UhpB-NarQ-NarX-like"/>
    <property type="match status" value="1"/>
</dbReference>
<dbReference type="EMBL" id="JBHLUU010000122">
    <property type="protein sequence ID" value="MFC0477483.1"/>
    <property type="molecule type" value="Genomic_DNA"/>
</dbReference>
<keyword evidence="16" id="KW-0411">Iron-sulfur</keyword>
<evidence type="ECO:0000256" key="11">
    <source>
        <dbReference type="ARBA" id="ARBA00022741"/>
    </source>
</evidence>
<evidence type="ECO:0000256" key="4">
    <source>
        <dbReference type="ARBA" id="ARBA00012438"/>
    </source>
</evidence>
<dbReference type="Gene3D" id="3.30.565.10">
    <property type="entry name" value="Histidine kinase-like ATPase, C-terminal domain"/>
    <property type="match status" value="1"/>
</dbReference>
<keyword evidence="8" id="KW-0597">Phosphoprotein</keyword>
<evidence type="ECO:0000256" key="13">
    <source>
        <dbReference type="ARBA" id="ARBA00022840"/>
    </source>
</evidence>
<dbReference type="InterPro" id="IPR005467">
    <property type="entry name" value="His_kinase_dom"/>
</dbReference>
<evidence type="ECO:0000256" key="14">
    <source>
        <dbReference type="ARBA" id="ARBA00023004"/>
    </source>
</evidence>
<feature type="domain" description="Histidine kinase" evidence="19">
    <location>
        <begin position="32"/>
        <end position="215"/>
    </location>
</feature>
<evidence type="ECO:0000256" key="18">
    <source>
        <dbReference type="ARBA" id="ARBA00030800"/>
    </source>
</evidence>
<comment type="subcellular location">
    <subcellularLocation>
        <location evidence="3">Cytoplasm</location>
    </subcellularLocation>
</comment>
<accession>A0ABV6KW30</accession>
<evidence type="ECO:0000313" key="20">
    <source>
        <dbReference type="EMBL" id="MFC0477483.1"/>
    </source>
</evidence>
<evidence type="ECO:0000256" key="2">
    <source>
        <dbReference type="ARBA" id="ARBA00001966"/>
    </source>
</evidence>
<evidence type="ECO:0000256" key="17">
    <source>
        <dbReference type="ARBA" id="ARBA00024827"/>
    </source>
</evidence>
<evidence type="ECO:0000256" key="1">
    <source>
        <dbReference type="ARBA" id="ARBA00000085"/>
    </source>
</evidence>
<keyword evidence="7" id="KW-0963">Cytoplasm</keyword>
<dbReference type="Proteomes" id="UP001589738">
    <property type="component" value="Unassembled WGS sequence"/>
</dbReference>